<dbReference type="PROSITE" id="PS50259">
    <property type="entry name" value="G_PROTEIN_RECEP_F3_4"/>
    <property type="match status" value="1"/>
</dbReference>
<keyword evidence="3" id="KW-1003">Cell membrane</keyword>
<keyword evidence="12" id="KW-0325">Glycoprotein</keyword>
<keyword evidence="21" id="KW-1185">Reference proteome</keyword>
<evidence type="ECO:0000256" key="14">
    <source>
        <dbReference type="ARBA" id="ARBA00023257"/>
    </source>
</evidence>
<comment type="caution">
    <text evidence="20">The sequence shown here is derived from an EMBL/GenBank/DDBJ whole genome shotgun (WGS) entry which is preliminary data.</text>
</comment>
<evidence type="ECO:0000256" key="16">
    <source>
        <dbReference type="ARBA" id="ARBA00034104"/>
    </source>
</evidence>
<feature type="transmembrane region" description="Helical" evidence="18">
    <location>
        <begin position="506"/>
        <end position="524"/>
    </location>
</feature>
<evidence type="ECO:0000256" key="6">
    <source>
        <dbReference type="ARBA" id="ARBA00022989"/>
    </source>
</evidence>
<dbReference type="CDD" id="cd15293">
    <property type="entry name" value="7tmC_GPR158-like"/>
    <property type="match status" value="1"/>
</dbReference>
<evidence type="ECO:0000256" key="15">
    <source>
        <dbReference type="ARBA" id="ARBA00023273"/>
    </source>
</evidence>
<dbReference type="GO" id="GO:0004930">
    <property type="term" value="F:G protein-coupled receptor activity"/>
    <property type="evidence" value="ECO:0007669"/>
    <property type="project" value="UniProtKB-KW"/>
</dbReference>
<accession>A0A2T7NXH8</accession>
<evidence type="ECO:0000256" key="1">
    <source>
        <dbReference type="ARBA" id="ARBA00004487"/>
    </source>
</evidence>
<keyword evidence="9 18" id="KW-0472">Membrane</keyword>
<sequence length="670" mass="73744">MAAQRIAQSSNCSSGTSNTLKLTFDTTAWTSYTNAAIRTANFLSQALVIGRGTLNSLNESILYDLVRNSVHGNTLVYGSAIALEPSLYSGLNTFCPYAHKTDQGFVVFDLAKSYNYGSNNTEWYHHLKIKNFSDVPLITDNVTYGSVSRQWSQPVANLSHGHWTSPYFDCGGGDIWMVTFSAPVLGLDSKNTPLFKGVSTIDLELTNIDINQCDHDNSNAIGSLDVFRGTHNCQPTTKCQPTKNQGFKRGSYTCVCIDGYYFPDTNNEKQAFEGSDIDKAFDDGANTSELLSRFQCLACPRGCDTCTDSTPCLYEFDPAIRILVVFLIAVLIVVCGVISFITFKYRKELVMKTASPIFLQMMLGGSVLMSMSVLIMFPEASDTVCTFFIWPFHLGFSVVYGALLIKTWRISVIFNSRKKVNLPDKVLLQRLAPLPALMTVYLVCWTVLGKPQAVTITMASSKKFFSCSLTYWNYAVYGVEVLLLLFGVYLCFTVRKAPAHFNESKHITWSTYNAIILGIFIITLTQMLERTAGPDVLYVLLMAQLQVFVTITLALIFVPKFWALYKGARFDQGQPGAVSVTGRVKAGSTLPTTSASVDVRHMGVQVTSEDLCLLPASSTHPVSQEENDKSTKPSLGLHSGKVSPSSGTAVKQCSTPQALLPRKLVQSTET</sequence>
<dbReference type="EMBL" id="PZQS01000008">
    <property type="protein sequence ID" value="PVD25872.1"/>
    <property type="molecule type" value="Genomic_DNA"/>
</dbReference>
<keyword evidence="6 18" id="KW-1133">Transmembrane helix</keyword>
<dbReference type="Pfam" id="PF00003">
    <property type="entry name" value="7tm_3"/>
    <property type="match status" value="1"/>
</dbReference>
<organism evidence="20 21">
    <name type="scientific">Pomacea canaliculata</name>
    <name type="common">Golden apple snail</name>
    <dbReference type="NCBI Taxonomy" id="400727"/>
    <lineage>
        <taxon>Eukaryota</taxon>
        <taxon>Metazoa</taxon>
        <taxon>Spiralia</taxon>
        <taxon>Lophotrochozoa</taxon>
        <taxon>Mollusca</taxon>
        <taxon>Gastropoda</taxon>
        <taxon>Caenogastropoda</taxon>
        <taxon>Architaenioglossa</taxon>
        <taxon>Ampullarioidea</taxon>
        <taxon>Ampullariidae</taxon>
        <taxon>Pomacea</taxon>
    </lineage>
</organism>
<keyword evidence="14" id="KW-0628">Postsynaptic cell membrane</keyword>
<feature type="transmembrane region" description="Helical" evidence="18">
    <location>
        <begin position="426"/>
        <end position="448"/>
    </location>
</feature>
<feature type="transmembrane region" description="Helical" evidence="18">
    <location>
        <begin position="387"/>
        <end position="405"/>
    </location>
</feature>
<comment type="subcellular location">
    <subcellularLocation>
        <location evidence="1">Cell projection</location>
        <location evidence="1">Neuron projection</location>
    </subcellularLocation>
    <subcellularLocation>
        <location evidence="16">Postsynaptic cell membrane</location>
        <topology evidence="16">Multi-pass membrane protein</topology>
    </subcellularLocation>
</comment>
<feature type="domain" description="G-protein coupled receptors family 3 profile" evidence="19">
    <location>
        <begin position="320"/>
        <end position="564"/>
    </location>
</feature>
<keyword evidence="13" id="KW-0807">Transducer</keyword>
<keyword evidence="4 18" id="KW-0812">Transmembrane</keyword>
<evidence type="ECO:0000256" key="12">
    <source>
        <dbReference type="ARBA" id="ARBA00023180"/>
    </source>
</evidence>
<dbReference type="CDD" id="cd12913">
    <property type="entry name" value="PDC1_MCP_like"/>
    <property type="match status" value="1"/>
</dbReference>
<keyword evidence="10" id="KW-1015">Disulfide bond</keyword>
<dbReference type="Gene3D" id="3.30.450.20">
    <property type="entry name" value="PAS domain"/>
    <property type="match status" value="1"/>
</dbReference>
<dbReference type="PANTHER" id="PTHR32546:SF29">
    <property type="entry name" value="G-PROTEIN COUPLED RECEPTORS FAMILY 3 PROFILE DOMAIN-CONTAINING PROTEIN"/>
    <property type="match status" value="1"/>
</dbReference>
<keyword evidence="15" id="KW-0966">Cell projection</keyword>
<evidence type="ECO:0000256" key="5">
    <source>
        <dbReference type="ARBA" id="ARBA00022729"/>
    </source>
</evidence>
<keyword evidence="8" id="KW-0297">G-protein coupled receptor</keyword>
<evidence type="ECO:0000256" key="8">
    <source>
        <dbReference type="ARBA" id="ARBA00023040"/>
    </source>
</evidence>
<evidence type="ECO:0000256" key="18">
    <source>
        <dbReference type="SAM" id="Phobius"/>
    </source>
</evidence>
<feature type="transmembrane region" description="Helical" evidence="18">
    <location>
        <begin position="536"/>
        <end position="558"/>
    </location>
</feature>
<evidence type="ECO:0000256" key="17">
    <source>
        <dbReference type="SAM" id="MobiDB-lite"/>
    </source>
</evidence>
<keyword evidence="5" id="KW-0732">Signal</keyword>
<evidence type="ECO:0000256" key="3">
    <source>
        <dbReference type="ARBA" id="ARBA00022475"/>
    </source>
</evidence>
<evidence type="ECO:0000256" key="9">
    <source>
        <dbReference type="ARBA" id="ARBA00023136"/>
    </source>
</evidence>
<evidence type="ECO:0000256" key="7">
    <source>
        <dbReference type="ARBA" id="ARBA00023018"/>
    </source>
</evidence>
<evidence type="ECO:0000313" key="20">
    <source>
        <dbReference type="EMBL" id="PVD25872.1"/>
    </source>
</evidence>
<dbReference type="AlphaFoldDB" id="A0A2T7NXH8"/>
<comment type="similarity">
    <text evidence="2">Belongs to the G-protein coupled receptor 3 family.</text>
</comment>
<evidence type="ECO:0000259" key="19">
    <source>
        <dbReference type="PROSITE" id="PS50259"/>
    </source>
</evidence>
<evidence type="ECO:0000313" key="21">
    <source>
        <dbReference type="Proteomes" id="UP000245119"/>
    </source>
</evidence>
<proteinExistence type="inferred from homology"/>
<protein>
    <recommendedName>
        <fullName evidence="19">G-protein coupled receptors family 3 profile domain-containing protein</fullName>
    </recommendedName>
</protein>
<feature type="compositionally biased region" description="Polar residues" evidence="17">
    <location>
        <begin position="642"/>
        <end position="657"/>
    </location>
</feature>
<keyword evidence="7" id="KW-0770">Synapse</keyword>
<dbReference type="InterPro" id="IPR054714">
    <property type="entry name" value="GPR158_179_extracellular"/>
</dbReference>
<dbReference type="GO" id="GO:0045211">
    <property type="term" value="C:postsynaptic membrane"/>
    <property type="evidence" value="ECO:0007669"/>
    <property type="project" value="UniProtKB-SubCell"/>
</dbReference>
<dbReference type="InterPro" id="IPR017978">
    <property type="entry name" value="GPCR_3_C"/>
</dbReference>
<evidence type="ECO:0000256" key="13">
    <source>
        <dbReference type="ARBA" id="ARBA00023224"/>
    </source>
</evidence>
<evidence type="ECO:0000256" key="4">
    <source>
        <dbReference type="ARBA" id="ARBA00022692"/>
    </source>
</evidence>
<evidence type="ECO:0000256" key="10">
    <source>
        <dbReference type="ARBA" id="ARBA00023157"/>
    </source>
</evidence>
<evidence type="ECO:0000256" key="11">
    <source>
        <dbReference type="ARBA" id="ARBA00023170"/>
    </source>
</evidence>
<name>A0A2T7NXH8_POMCA</name>
<feature type="region of interest" description="Disordered" evidence="17">
    <location>
        <begin position="618"/>
        <end position="670"/>
    </location>
</feature>
<feature type="transmembrane region" description="Helical" evidence="18">
    <location>
        <begin position="474"/>
        <end position="494"/>
    </location>
</feature>
<keyword evidence="11" id="KW-0675">Receptor</keyword>
<feature type="transmembrane region" description="Helical" evidence="18">
    <location>
        <begin position="357"/>
        <end position="375"/>
    </location>
</feature>
<dbReference type="Pfam" id="PF22572">
    <property type="entry name" value="GPR158_179_EC"/>
    <property type="match status" value="1"/>
</dbReference>
<evidence type="ECO:0000256" key="2">
    <source>
        <dbReference type="ARBA" id="ARBA00007242"/>
    </source>
</evidence>
<gene>
    <name evidence="20" type="ORF">C0Q70_13536</name>
</gene>
<dbReference type="GO" id="GO:0043005">
    <property type="term" value="C:neuron projection"/>
    <property type="evidence" value="ECO:0007669"/>
    <property type="project" value="UniProtKB-SubCell"/>
</dbReference>
<dbReference type="InterPro" id="IPR043458">
    <property type="entry name" value="GPR158/179"/>
</dbReference>
<dbReference type="Proteomes" id="UP000245119">
    <property type="component" value="Linkage Group LG8"/>
</dbReference>
<dbReference type="PANTHER" id="PTHR32546">
    <property type="entry name" value="G-PROTEIN COUPLED RECEPTOR 158-RELATED"/>
    <property type="match status" value="1"/>
</dbReference>
<dbReference type="Pfam" id="PF22673">
    <property type="entry name" value="MCP-like_PDC_1"/>
    <property type="match status" value="1"/>
</dbReference>
<dbReference type="OrthoDB" id="2129233at2759"/>
<feature type="transmembrane region" description="Helical" evidence="18">
    <location>
        <begin position="322"/>
        <end position="345"/>
    </location>
</feature>
<reference evidence="20 21" key="1">
    <citation type="submission" date="2018-04" db="EMBL/GenBank/DDBJ databases">
        <title>The genome of golden apple snail Pomacea canaliculata provides insight into stress tolerance and invasive adaptation.</title>
        <authorList>
            <person name="Liu C."/>
            <person name="Liu B."/>
            <person name="Ren Y."/>
            <person name="Zhang Y."/>
            <person name="Wang H."/>
            <person name="Li S."/>
            <person name="Jiang F."/>
            <person name="Yin L."/>
            <person name="Zhang G."/>
            <person name="Qian W."/>
            <person name="Fan W."/>
        </authorList>
    </citation>
    <scope>NUCLEOTIDE SEQUENCE [LARGE SCALE GENOMIC DNA]</scope>
    <source>
        <strain evidence="20">SZHN2017</strain>
        <tissue evidence="20">Muscle</tissue>
    </source>
</reference>